<keyword evidence="2" id="KW-1185">Reference proteome</keyword>
<comment type="caution">
    <text evidence="1">The sequence shown here is derived from an EMBL/GenBank/DDBJ whole genome shotgun (WGS) entry which is preliminary data.</text>
</comment>
<gene>
    <name evidence="1" type="ORF">QWZ18_05040</name>
</gene>
<dbReference type="Proteomes" id="UP001244297">
    <property type="component" value="Unassembled WGS sequence"/>
</dbReference>
<accession>A0ABT8AJL1</accession>
<dbReference type="EMBL" id="JAUFPT010000013">
    <property type="protein sequence ID" value="MDN3569991.1"/>
    <property type="molecule type" value="Genomic_DNA"/>
</dbReference>
<dbReference type="RefSeq" id="WP_238290407.1">
    <property type="nucleotide sequence ID" value="NZ_BPQS01000023.1"/>
</dbReference>
<evidence type="ECO:0000313" key="2">
    <source>
        <dbReference type="Proteomes" id="UP001244297"/>
    </source>
</evidence>
<proteinExistence type="predicted"/>
<name>A0ABT8AJL1_9HYPH</name>
<evidence type="ECO:0000313" key="1">
    <source>
        <dbReference type="EMBL" id="MDN3569991.1"/>
    </source>
</evidence>
<protein>
    <submittedName>
        <fullName evidence="1">Uncharacterized protein</fullName>
    </submittedName>
</protein>
<sequence length="52" mass="5397">MRFVLAQGAALAVTLLSIAATRFLTAAGFEHAARDCFLAAAYATGITLLVAR</sequence>
<reference evidence="2" key="1">
    <citation type="journal article" date="2019" name="Int. J. Syst. Evol. Microbiol.">
        <title>The Global Catalogue of Microorganisms (GCM) 10K type strain sequencing project: providing services to taxonomists for standard genome sequencing and annotation.</title>
        <authorList>
            <consortium name="The Broad Institute Genomics Platform"/>
            <consortium name="The Broad Institute Genome Sequencing Center for Infectious Disease"/>
            <person name="Wu L."/>
            <person name="Ma J."/>
        </authorList>
    </citation>
    <scope>NUCLEOTIDE SEQUENCE [LARGE SCALE GENOMIC DNA]</scope>
    <source>
        <strain evidence="2">CECT 7806</strain>
    </source>
</reference>
<organism evidence="1 2">
    <name type="scientific">Methylobacterium longum</name>
    <dbReference type="NCBI Taxonomy" id="767694"/>
    <lineage>
        <taxon>Bacteria</taxon>
        <taxon>Pseudomonadati</taxon>
        <taxon>Pseudomonadota</taxon>
        <taxon>Alphaproteobacteria</taxon>
        <taxon>Hyphomicrobiales</taxon>
        <taxon>Methylobacteriaceae</taxon>
        <taxon>Methylobacterium</taxon>
    </lineage>
</organism>